<dbReference type="AlphaFoldDB" id="A0A314YZR4"/>
<proteinExistence type="predicted"/>
<evidence type="ECO:0000313" key="1">
    <source>
        <dbReference type="EMBL" id="PQQ10251.1"/>
    </source>
</evidence>
<dbReference type="Proteomes" id="UP000250321">
    <property type="component" value="Unassembled WGS sequence"/>
</dbReference>
<accession>A0A314YZR4</accession>
<dbReference type="EMBL" id="PJQY01000529">
    <property type="protein sequence ID" value="PQQ10251.1"/>
    <property type="molecule type" value="Genomic_DNA"/>
</dbReference>
<name>A0A314YZR4_PRUYE</name>
<evidence type="ECO:0000313" key="2">
    <source>
        <dbReference type="Proteomes" id="UP000250321"/>
    </source>
</evidence>
<keyword evidence="2" id="KW-1185">Reference proteome</keyword>
<sequence>MSFYLLGMILGRNSLAAFAVRYTRILSPTEVQQMSEEGMKLLNSDAMQGINGTMSKGGRL</sequence>
<gene>
    <name evidence="1" type="ORF">Pyn_25505</name>
</gene>
<dbReference type="STRING" id="2094558.A0A314YZR4"/>
<organism evidence="1 2">
    <name type="scientific">Prunus yedoensis var. nudiflora</name>
    <dbReference type="NCBI Taxonomy" id="2094558"/>
    <lineage>
        <taxon>Eukaryota</taxon>
        <taxon>Viridiplantae</taxon>
        <taxon>Streptophyta</taxon>
        <taxon>Embryophyta</taxon>
        <taxon>Tracheophyta</taxon>
        <taxon>Spermatophyta</taxon>
        <taxon>Magnoliopsida</taxon>
        <taxon>eudicotyledons</taxon>
        <taxon>Gunneridae</taxon>
        <taxon>Pentapetalae</taxon>
        <taxon>rosids</taxon>
        <taxon>fabids</taxon>
        <taxon>Rosales</taxon>
        <taxon>Rosaceae</taxon>
        <taxon>Amygdaloideae</taxon>
        <taxon>Amygdaleae</taxon>
        <taxon>Prunus</taxon>
    </lineage>
</organism>
<comment type="caution">
    <text evidence="1">The sequence shown here is derived from an EMBL/GenBank/DDBJ whole genome shotgun (WGS) entry which is preliminary data.</text>
</comment>
<reference evidence="1 2" key="1">
    <citation type="submission" date="2018-02" db="EMBL/GenBank/DDBJ databases">
        <title>Draft genome of wild Prunus yedoensis var. nudiflora.</title>
        <authorList>
            <person name="Baek S."/>
            <person name="Kim J.-H."/>
            <person name="Choi K."/>
            <person name="Kim G.-B."/>
            <person name="Cho A."/>
            <person name="Jang H."/>
            <person name="Shin C.-H."/>
            <person name="Yu H.-J."/>
            <person name="Mun J.-H."/>
        </authorList>
    </citation>
    <scope>NUCLEOTIDE SEQUENCE [LARGE SCALE GENOMIC DNA]</scope>
    <source>
        <strain evidence="2">cv. Jeju island</strain>
        <tissue evidence="1">Leaf</tissue>
    </source>
</reference>
<protein>
    <submittedName>
        <fullName evidence="1">Auxin response factor 5 isoform X2</fullName>
    </submittedName>
</protein>